<gene>
    <name evidence="1" type="ORF">AEth_00010</name>
</gene>
<protein>
    <submittedName>
        <fullName evidence="1">Uncharacterized protein</fullName>
    </submittedName>
</protein>
<organism evidence="1 2">
    <name type="scientific">Candidatus Argoarchaeum ethanivorans</name>
    <dbReference type="NCBI Taxonomy" id="2608793"/>
    <lineage>
        <taxon>Archaea</taxon>
        <taxon>Methanobacteriati</taxon>
        <taxon>Methanobacteriota</taxon>
        <taxon>Stenosarchaea group</taxon>
        <taxon>Methanomicrobia</taxon>
        <taxon>Methanosarcinales</taxon>
        <taxon>Methanosarcinales incertae sedis</taxon>
        <taxon>GOM Arc I cluster</taxon>
        <taxon>Candidatus Argoarchaeum</taxon>
    </lineage>
</organism>
<sequence>MSYGLLITETDAAEGIYKALKPMNGWGVPVIGTNTFEVLEFKDRAIAGNFYRGRYDGLRNKKEIRDRIDGSGICNCEAIFVIIGTGGGGSGVALEELKILLDQTPGKNYVNVVLVISEMRVVQSIFNTMEFFRGLSEIKKDNNLSITFISNHVVLEGKNDYNPINEKIAKWLVTEARASLDKKSGYDVANAIAAHDLKYSTVSIVTGSPMDDLLANEDRIKQLVSESINELWVDTTYISDNFVGIWLNAEVPGRVDNIFRGVNPGVDAVLFVAIKAVTDDDKRFESNHPPFIPPLKGTMVVTPDNNQVQANNDNAYHFVGDRDIKIVSRATINRYLVEDHFTNTVTPFLNKIWDYAYSGEDPPIDLIGYVNVASQQKKWKDQI</sequence>
<evidence type="ECO:0000313" key="2">
    <source>
        <dbReference type="Proteomes" id="UP000291831"/>
    </source>
</evidence>
<name>A0A8B3S703_9EURY</name>
<evidence type="ECO:0000313" key="1">
    <source>
        <dbReference type="EMBL" id="RZB33217.1"/>
    </source>
</evidence>
<dbReference type="EMBL" id="RPGO01000001">
    <property type="protein sequence ID" value="RZB33217.1"/>
    <property type="molecule type" value="Genomic_DNA"/>
</dbReference>
<accession>A0A8B3S703</accession>
<proteinExistence type="predicted"/>
<dbReference type="Gene3D" id="3.40.50.1440">
    <property type="entry name" value="Tubulin/FtsZ, GTPase domain"/>
    <property type="match status" value="1"/>
</dbReference>
<comment type="caution">
    <text evidence="1">The sequence shown here is derived from an EMBL/GenBank/DDBJ whole genome shotgun (WGS) entry which is preliminary data.</text>
</comment>
<dbReference type="InterPro" id="IPR036525">
    <property type="entry name" value="Tubulin/FtsZ_GTPase_sf"/>
</dbReference>
<dbReference type="Proteomes" id="UP000291831">
    <property type="component" value="Unassembled WGS sequence"/>
</dbReference>
<reference evidence="2" key="1">
    <citation type="submission" date="2019-01" db="EMBL/GenBank/DDBJ databases">
        <title>Anaerobic oxidation of ethane by archaea from a marine hydrocarbon seep.</title>
        <authorList>
            <person name="Musat F."/>
        </authorList>
    </citation>
    <scope>NUCLEOTIDE SEQUENCE [LARGE SCALE GENOMIC DNA]</scope>
</reference>
<dbReference type="AlphaFoldDB" id="A0A8B3S703"/>